<name>A0A8S5LJ19_9CAUD</name>
<dbReference type="EMBL" id="BK015858">
    <property type="protein sequence ID" value="DAD69897.1"/>
    <property type="molecule type" value="Genomic_DNA"/>
</dbReference>
<dbReference type="Pfam" id="PF06995">
    <property type="entry name" value="Phage_P2_GpU"/>
    <property type="match status" value="1"/>
</dbReference>
<sequence length="131" mass="14542">MIVGALGDVVFSVSSRTLKTISNFVWSGSARYATHDLHAGNSISEYTGTDLAKITFDIQLLASLGVDPMSEIWRLFDLERQGVTLPLTIGNHGYGRYRWTILSHKTKAEHYDGHGNIISATLSISLQEYLR</sequence>
<evidence type="ECO:0000313" key="1">
    <source>
        <dbReference type="EMBL" id="DAD69897.1"/>
    </source>
</evidence>
<dbReference type="InterPro" id="IPR009734">
    <property type="entry name" value="Myoviridae_GpU"/>
</dbReference>
<accession>A0A8S5LJ19</accession>
<evidence type="ECO:0008006" key="2">
    <source>
        <dbReference type="Google" id="ProtNLM"/>
    </source>
</evidence>
<organism evidence="1">
    <name type="scientific">Caudovirales sp. ctFWA4</name>
    <dbReference type="NCBI Taxonomy" id="2827628"/>
    <lineage>
        <taxon>Viruses</taxon>
        <taxon>Duplodnaviria</taxon>
        <taxon>Heunggongvirae</taxon>
        <taxon>Uroviricota</taxon>
        <taxon>Caudoviricetes</taxon>
    </lineage>
</organism>
<protein>
    <recommendedName>
        <fullName evidence="2">Phage tail protein</fullName>
    </recommendedName>
</protein>
<proteinExistence type="predicted"/>
<reference evidence="1" key="1">
    <citation type="journal article" date="2021" name="Proc. Natl. Acad. Sci. U.S.A.">
        <title>A Catalog of Tens of Thousands of Viruses from Human Metagenomes Reveals Hidden Associations with Chronic Diseases.</title>
        <authorList>
            <person name="Tisza M.J."/>
            <person name="Buck C.B."/>
        </authorList>
    </citation>
    <scope>NUCLEOTIDE SEQUENCE</scope>
    <source>
        <strain evidence="1">CtFWA4</strain>
    </source>
</reference>